<gene>
    <name evidence="6" type="ORF">SELMODRAFT_408611</name>
</gene>
<dbReference type="PROSITE" id="PS51005">
    <property type="entry name" value="NAC"/>
    <property type="match status" value="1"/>
</dbReference>
<keyword evidence="3" id="KW-0539">Nucleus</keyword>
<dbReference type="PANTHER" id="PTHR31719:SF43">
    <property type="entry name" value="NAC TRANSCRIPTION FACTOR 56"/>
    <property type="match status" value="1"/>
</dbReference>
<reference evidence="6 7" key="1">
    <citation type="journal article" date="2011" name="Science">
        <title>The Selaginella genome identifies genetic changes associated with the evolution of vascular plants.</title>
        <authorList>
            <person name="Banks J.A."/>
            <person name="Nishiyama T."/>
            <person name="Hasebe M."/>
            <person name="Bowman J.L."/>
            <person name="Gribskov M."/>
            <person name="dePamphilis C."/>
            <person name="Albert V.A."/>
            <person name="Aono N."/>
            <person name="Aoyama T."/>
            <person name="Ambrose B.A."/>
            <person name="Ashton N.W."/>
            <person name="Axtell M.J."/>
            <person name="Barker E."/>
            <person name="Barker M.S."/>
            <person name="Bennetzen J.L."/>
            <person name="Bonawitz N.D."/>
            <person name="Chapple C."/>
            <person name="Cheng C."/>
            <person name="Correa L.G."/>
            <person name="Dacre M."/>
            <person name="DeBarry J."/>
            <person name="Dreyer I."/>
            <person name="Elias M."/>
            <person name="Engstrom E.M."/>
            <person name="Estelle M."/>
            <person name="Feng L."/>
            <person name="Finet C."/>
            <person name="Floyd S.K."/>
            <person name="Frommer W.B."/>
            <person name="Fujita T."/>
            <person name="Gramzow L."/>
            <person name="Gutensohn M."/>
            <person name="Harholt J."/>
            <person name="Hattori M."/>
            <person name="Heyl A."/>
            <person name="Hirai T."/>
            <person name="Hiwatashi Y."/>
            <person name="Ishikawa M."/>
            <person name="Iwata M."/>
            <person name="Karol K.G."/>
            <person name="Koehler B."/>
            <person name="Kolukisaoglu U."/>
            <person name="Kubo M."/>
            <person name="Kurata T."/>
            <person name="Lalonde S."/>
            <person name="Li K."/>
            <person name="Li Y."/>
            <person name="Litt A."/>
            <person name="Lyons E."/>
            <person name="Manning G."/>
            <person name="Maruyama T."/>
            <person name="Michael T.P."/>
            <person name="Mikami K."/>
            <person name="Miyazaki S."/>
            <person name="Morinaga S."/>
            <person name="Murata T."/>
            <person name="Mueller-Roeber B."/>
            <person name="Nelson D.R."/>
            <person name="Obara M."/>
            <person name="Oguri Y."/>
            <person name="Olmstead R.G."/>
            <person name="Onodera N."/>
            <person name="Petersen B.L."/>
            <person name="Pils B."/>
            <person name="Prigge M."/>
            <person name="Rensing S.A."/>
            <person name="Riano-Pachon D.M."/>
            <person name="Roberts A.W."/>
            <person name="Sato Y."/>
            <person name="Scheller H.V."/>
            <person name="Schulz B."/>
            <person name="Schulz C."/>
            <person name="Shakirov E.V."/>
            <person name="Shibagaki N."/>
            <person name="Shinohara N."/>
            <person name="Shippen D.E."/>
            <person name="Soerensen I."/>
            <person name="Sotooka R."/>
            <person name="Sugimoto N."/>
            <person name="Sugita M."/>
            <person name="Sumikawa N."/>
            <person name="Tanurdzic M."/>
            <person name="Theissen G."/>
            <person name="Ulvskov P."/>
            <person name="Wakazuki S."/>
            <person name="Weng J.K."/>
            <person name="Willats W.W."/>
            <person name="Wipf D."/>
            <person name="Wolf P.G."/>
            <person name="Yang L."/>
            <person name="Zimmer A.D."/>
            <person name="Zhu Q."/>
            <person name="Mitros T."/>
            <person name="Hellsten U."/>
            <person name="Loque D."/>
            <person name="Otillar R."/>
            <person name="Salamov A."/>
            <person name="Schmutz J."/>
            <person name="Shapiro H."/>
            <person name="Lindquist E."/>
            <person name="Lucas S."/>
            <person name="Rokhsar D."/>
            <person name="Grigoriev I.V."/>
        </authorList>
    </citation>
    <scope>NUCLEOTIDE SEQUENCE [LARGE SCALE GENOMIC DNA]</scope>
</reference>
<dbReference type="SUPFAM" id="SSF101941">
    <property type="entry name" value="NAC domain"/>
    <property type="match status" value="1"/>
</dbReference>
<evidence type="ECO:0000259" key="5">
    <source>
        <dbReference type="PROSITE" id="PS51005"/>
    </source>
</evidence>
<evidence type="ECO:0000256" key="1">
    <source>
        <dbReference type="ARBA" id="ARBA00023015"/>
    </source>
</evidence>
<dbReference type="Proteomes" id="UP000001514">
    <property type="component" value="Unassembled WGS sequence"/>
</dbReference>
<dbReference type="GO" id="GO:0006355">
    <property type="term" value="P:regulation of DNA-templated transcription"/>
    <property type="evidence" value="ECO:0007669"/>
    <property type="project" value="InterPro"/>
</dbReference>
<evidence type="ECO:0000256" key="3">
    <source>
        <dbReference type="ARBA" id="ARBA00023242"/>
    </source>
</evidence>
<evidence type="ECO:0000313" key="6">
    <source>
        <dbReference type="EMBL" id="EFJ32123.1"/>
    </source>
</evidence>
<evidence type="ECO:0000313" key="7">
    <source>
        <dbReference type="Proteomes" id="UP000001514"/>
    </source>
</evidence>
<sequence>MSPHLVGYSVHSENLRAQNLLLRLREQGRNPVSDVSHEEAMILDTADDSYSLQAVVDGASSSYNHSPPPLPPSGFIHLSPVVCVLEPCAACSCACCCQCPWCWSEKAAPFQVQWVLEQQQCEELDRSGLFLLSQCAAAAAAAMENFTDSSPPPIDAAAEDERAAFFYSFTDGCLASMDDAIVADECWNSLLDPRVLLEEEKQQWGKVAASTPPVNVRAQETKFQCGDGNCQEHARQENARIREFRAAFKRALRDNLVIDVDAATDVKCEVVDDDDDFTLPGLRDYHPTMDPLQRSPEVAGGVESRNKRVRKTQSDDSFLVDALRRKKARTRLDFHIPEADVYAMHPALLLRNSPAGTRYFFSRTKYYFCRPARSRTTLEGWRWKQQGPSLPIKMNGEVVAYKTYLSFVPLKNNASWLEMLLEAAEGRRSRRWARYTMEEIVLKEDRAIELQMLKACLIPRAFRVLCRISSRQDP</sequence>
<feature type="region of interest" description="Disordered" evidence="4">
    <location>
        <begin position="288"/>
        <end position="307"/>
    </location>
</feature>
<proteinExistence type="predicted"/>
<dbReference type="Pfam" id="PF02365">
    <property type="entry name" value="NAM"/>
    <property type="match status" value="1"/>
</dbReference>
<evidence type="ECO:0000256" key="2">
    <source>
        <dbReference type="ARBA" id="ARBA00023163"/>
    </source>
</evidence>
<organism evidence="7">
    <name type="scientific">Selaginella moellendorffii</name>
    <name type="common">Spikemoss</name>
    <dbReference type="NCBI Taxonomy" id="88036"/>
    <lineage>
        <taxon>Eukaryota</taxon>
        <taxon>Viridiplantae</taxon>
        <taxon>Streptophyta</taxon>
        <taxon>Embryophyta</taxon>
        <taxon>Tracheophyta</taxon>
        <taxon>Lycopodiopsida</taxon>
        <taxon>Selaginellales</taxon>
        <taxon>Selaginellaceae</taxon>
        <taxon>Selaginella</taxon>
    </lineage>
</organism>
<dbReference type="InterPro" id="IPR036093">
    <property type="entry name" value="NAC_dom_sf"/>
</dbReference>
<dbReference type="GO" id="GO:0003677">
    <property type="term" value="F:DNA binding"/>
    <property type="evidence" value="ECO:0007669"/>
    <property type="project" value="InterPro"/>
</dbReference>
<dbReference type="Gene3D" id="2.170.150.80">
    <property type="entry name" value="NAC domain"/>
    <property type="match status" value="1"/>
</dbReference>
<keyword evidence="1" id="KW-0805">Transcription regulation</keyword>
<feature type="domain" description="NAC" evidence="5">
    <location>
        <begin position="305"/>
        <end position="471"/>
    </location>
</feature>
<accession>D8R8U8</accession>
<dbReference type="PANTHER" id="PTHR31719">
    <property type="entry name" value="NAC TRANSCRIPTION FACTOR 56"/>
    <property type="match status" value="1"/>
</dbReference>
<dbReference type="AlphaFoldDB" id="D8R8U8"/>
<keyword evidence="7" id="KW-1185">Reference proteome</keyword>
<dbReference type="InterPro" id="IPR003441">
    <property type="entry name" value="NAC-dom"/>
</dbReference>
<dbReference type="KEGG" id="smo:SELMODRAFT_408611"/>
<protein>
    <recommendedName>
        <fullName evidence="5">NAC domain-containing protein</fullName>
    </recommendedName>
</protein>
<keyword evidence="2" id="KW-0804">Transcription</keyword>
<dbReference type="HOGENOM" id="CLU_576710_0_0_1"/>
<evidence type="ECO:0000256" key="4">
    <source>
        <dbReference type="SAM" id="MobiDB-lite"/>
    </source>
</evidence>
<dbReference type="EMBL" id="GL377573">
    <property type="protein sequence ID" value="EFJ32123.1"/>
    <property type="molecule type" value="Genomic_DNA"/>
</dbReference>
<dbReference type="Gramene" id="EFJ32123">
    <property type="protein sequence ID" value="EFJ32123"/>
    <property type="gene ID" value="SELMODRAFT_408611"/>
</dbReference>
<dbReference type="InParanoid" id="D8R8U8"/>
<name>D8R8U8_SELML</name>